<comment type="caution">
    <text evidence="2">The sequence shown here is derived from an EMBL/GenBank/DDBJ whole genome shotgun (WGS) entry which is preliminary data.</text>
</comment>
<evidence type="ECO:0000313" key="2">
    <source>
        <dbReference type="EMBL" id="KAG9247349.1"/>
    </source>
</evidence>
<name>A0A9P8CHI6_9HELO</name>
<accession>A0A9P8CHI6</accession>
<dbReference type="EMBL" id="MU253774">
    <property type="protein sequence ID" value="KAG9247349.1"/>
    <property type="molecule type" value="Genomic_DNA"/>
</dbReference>
<dbReference type="AlphaFoldDB" id="A0A9P8CHI6"/>
<proteinExistence type="predicted"/>
<protein>
    <submittedName>
        <fullName evidence="2">Uncharacterized protein</fullName>
    </submittedName>
</protein>
<feature type="region of interest" description="Disordered" evidence="1">
    <location>
        <begin position="49"/>
        <end position="70"/>
    </location>
</feature>
<dbReference type="Proteomes" id="UP000887226">
    <property type="component" value="Unassembled WGS sequence"/>
</dbReference>
<evidence type="ECO:0000256" key="1">
    <source>
        <dbReference type="SAM" id="MobiDB-lite"/>
    </source>
</evidence>
<gene>
    <name evidence="2" type="ORF">BJ878DRAFT_539360</name>
</gene>
<reference evidence="2" key="1">
    <citation type="journal article" date="2021" name="IMA Fungus">
        <title>Genomic characterization of three marine fungi, including Emericellopsis atlantica sp. nov. with signatures of a generalist lifestyle and marine biomass degradation.</title>
        <authorList>
            <person name="Hagestad O.C."/>
            <person name="Hou L."/>
            <person name="Andersen J.H."/>
            <person name="Hansen E.H."/>
            <person name="Altermark B."/>
            <person name="Li C."/>
            <person name="Kuhnert E."/>
            <person name="Cox R.J."/>
            <person name="Crous P.W."/>
            <person name="Spatafora J.W."/>
            <person name="Lail K."/>
            <person name="Amirebrahimi M."/>
            <person name="Lipzen A."/>
            <person name="Pangilinan J."/>
            <person name="Andreopoulos W."/>
            <person name="Hayes R.D."/>
            <person name="Ng V."/>
            <person name="Grigoriev I.V."/>
            <person name="Jackson S.A."/>
            <person name="Sutton T.D.S."/>
            <person name="Dobson A.D.W."/>
            <person name="Rama T."/>
        </authorList>
    </citation>
    <scope>NUCLEOTIDE SEQUENCE</scope>
    <source>
        <strain evidence="2">TRa3180A</strain>
    </source>
</reference>
<sequence>MVDCHSQIAQQPYINHVATNSRLLDEATANAAPQQQTPVKDMRNHVLNTSSSQRQTHTQDRPTQNVIPRQPPQLLSLNRLPHSNSFQYLCDFNKLFTAVVLSSGTIISSSPPFMNLYRDNLTLTNSFPAEENDLLSMFSDQAARNLNTKKRTRDAIRKVENEVVAKKRQKGVGDWVVIIAATANQESAASSTGGHRGTGATPSAVILQNGADRNAGTGDLEYELAKAAAKRRYNVSWEKRNGDMDERAYQEICKRAACAESVDILA</sequence>
<keyword evidence="3" id="KW-1185">Reference proteome</keyword>
<evidence type="ECO:0000313" key="3">
    <source>
        <dbReference type="Proteomes" id="UP000887226"/>
    </source>
</evidence>
<organism evidence="2 3">
    <name type="scientific">Calycina marina</name>
    <dbReference type="NCBI Taxonomy" id="1763456"/>
    <lineage>
        <taxon>Eukaryota</taxon>
        <taxon>Fungi</taxon>
        <taxon>Dikarya</taxon>
        <taxon>Ascomycota</taxon>
        <taxon>Pezizomycotina</taxon>
        <taxon>Leotiomycetes</taxon>
        <taxon>Helotiales</taxon>
        <taxon>Pezizellaceae</taxon>
        <taxon>Calycina</taxon>
    </lineage>
</organism>